<dbReference type="EMBL" id="JACMSC010000004">
    <property type="protein sequence ID" value="KAG6523234.1"/>
    <property type="molecule type" value="Genomic_DNA"/>
</dbReference>
<protein>
    <submittedName>
        <fullName evidence="4">Uncharacterized protein</fullName>
    </submittedName>
</protein>
<dbReference type="Proteomes" id="UP000734854">
    <property type="component" value="Unassembled WGS sequence"/>
</dbReference>
<feature type="compositionally biased region" description="Acidic residues" evidence="2">
    <location>
        <begin position="465"/>
        <end position="480"/>
    </location>
</feature>
<feature type="region of interest" description="Disordered" evidence="2">
    <location>
        <begin position="1075"/>
        <end position="1208"/>
    </location>
</feature>
<feature type="region of interest" description="Disordered" evidence="2">
    <location>
        <begin position="591"/>
        <end position="794"/>
    </location>
</feature>
<feature type="compositionally biased region" description="Basic and acidic residues" evidence="2">
    <location>
        <begin position="591"/>
        <end position="608"/>
    </location>
</feature>
<keyword evidence="3" id="KW-0732">Signal</keyword>
<dbReference type="Pfam" id="PF03398">
    <property type="entry name" value="Ist1"/>
    <property type="match status" value="1"/>
</dbReference>
<feature type="compositionally biased region" description="Basic and acidic residues" evidence="2">
    <location>
        <begin position="1075"/>
        <end position="1084"/>
    </location>
</feature>
<evidence type="ECO:0000256" key="1">
    <source>
        <dbReference type="ARBA" id="ARBA00005536"/>
    </source>
</evidence>
<feature type="compositionally biased region" description="Basic and acidic residues" evidence="2">
    <location>
        <begin position="768"/>
        <end position="780"/>
    </location>
</feature>
<feature type="compositionally biased region" description="Basic and acidic residues" evidence="2">
    <location>
        <begin position="735"/>
        <end position="753"/>
    </location>
</feature>
<gene>
    <name evidence="4" type="ORF">ZIOFF_013088</name>
</gene>
<feature type="region of interest" description="Disordered" evidence="2">
    <location>
        <begin position="996"/>
        <end position="1054"/>
    </location>
</feature>
<feature type="region of interest" description="Disordered" evidence="2">
    <location>
        <begin position="538"/>
        <end position="557"/>
    </location>
</feature>
<feature type="signal peptide" evidence="3">
    <location>
        <begin position="1"/>
        <end position="19"/>
    </location>
</feature>
<feature type="compositionally biased region" description="Basic and acidic residues" evidence="2">
    <location>
        <begin position="1114"/>
        <end position="1129"/>
    </location>
</feature>
<feature type="compositionally biased region" description="Polar residues" evidence="2">
    <location>
        <begin position="1103"/>
        <end position="1113"/>
    </location>
</feature>
<keyword evidence="5" id="KW-1185">Reference proteome</keyword>
<feature type="region of interest" description="Disordered" evidence="2">
    <location>
        <begin position="333"/>
        <end position="421"/>
    </location>
</feature>
<evidence type="ECO:0000313" key="5">
    <source>
        <dbReference type="Proteomes" id="UP000734854"/>
    </source>
</evidence>
<dbReference type="InterPro" id="IPR005061">
    <property type="entry name" value="Ist1"/>
</dbReference>
<dbReference type="PANTHER" id="PTHR12161">
    <property type="entry name" value="IST1 FAMILY MEMBER"/>
    <property type="match status" value="1"/>
</dbReference>
<feature type="compositionally biased region" description="Polar residues" evidence="2">
    <location>
        <begin position="625"/>
        <end position="640"/>
    </location>
</feature>
<feature type="compositionally biased region" description="Basic and acidic residues" evidence="2">
    <location>
        <begin position="682"/>
        <end position="691"/>
    </location>
</feature>
<feature type="compositionally biased region" description="Basic and acidic residues" evidence="2">
    <location>
        <begin position="641"/>
        <end position="650"/>
    </location>
</feature>
<feature type="compositionally biased region" description="Low complexity" evidence="2">
    <location>
        <begin position="1178"/>
        <end position="1198"/>
    </location>
</feature>
<feature type="compositionally biased region" description="Polar residues" evidence="2">
    <location>
        <begin position="539"/>
        <end position="554"/>
    </location>
</feature>
<name>A0A8J5HQT1_ZINOF</name>
<dbReference type="AlphaFoldDB" id="A0A8J5HQT1"/>
<feature type="compositionally biased region" description="Basic and acidic residues" evidence="2">
    <location>
        <begin position="1140"/>
        <end position="1150"/>
    </location>
</feature>
<reference evidence="4 5" key="1">
    <citation type="submission" date="2020-08" db="EMBL/GenBank/DDBJ databases">
        <title>Plant Genome Project.</title>
        <authorList>
            <person name="Zhang R.-G."/>
        </authorList>
    </citation>
    <scope>NUCLEOTIDE SEQUENCE [LARGE SCALE GENOMIC DNA]</scope>
    <source>
        <tissue evidence="4">Rhizome</tissue>
    </source>
</reference>
<dbReference type="GO" id="GO:0015031">
    <property type="term" value="P:protein transport"/>
    <property type="evidence" value="ECO:0007669"/>
    <property type="project" value="InterPro"/>
</dbReference>
<comment type="similarity">
    <text evidence="1">Belongs to the IST1 family.</text>
</comment>
<feature type="region of interest" description="Disordered" evidence="2">
    <location>
        <begin position="433"/>
        <end position="486"/>
    </location>
</feature>
<feature type="compositionally biased region" description="Polar residues" evidence="2">
    <location>
        <begin position="1130"/>
        <end position="1139"/>
    </location>
</feature>
<evidence type="ECO:0000256" key="3">
    <source>
        <dbReference type="SAM" id="SignalP"/>
    </source>
</evidence>
<sequence>MSGRLQLSLLSSTFIFWFGHPIWLRGDAEQVEGLGDADQELQAPEMVSKFPFPKTSLKLAVSRIKLLKNKREVLVKQMRRDLAQLLETGQEQTARIRVEHVIREQKTMSAYELIEIYCEIIDSRLPIIESQKTCPIDLKEAISSVIFASPRCADIPELMDIRKHLTAKYGKDFAKAALELRPESGVSRMMVEKLSANAPDIQTKVNVMTEIAKEHDIKWESKAFEEQVQKPKDDLLVNCNIPSLFRFIVSSKMQLILNLIVKRLPQSLHIILQVNHKIFSGVEAVKSTLAEEENVHDSNWKLEFEDATSAAEAAAESAERASMAARAAAELVRRGNVSSPSSGNAPSAYVLKNEGSQSTKSKYQDRNYTSRLETSEDTNRKGSKFVKPRTQDVQKDDLVRTNKLTEDETSNNNLDGREQPMSEKTQFIGSAVHPVSGNNFRQDDTKPHHYAQGSLSDIRSASNSDADDSDNAEGNDDSITDYDQGHGTYPFSIHSNIFKENKTTDYVEDQTEAHSFTVHFDDYDDQSRHNERNLLDSFLPQQRGSPSPSLNTDSWRNKESATGFLNNEFISSHSFIEPQQTDYSEKIEKADFQEDSDGKLPPKYDSPKYDSGSENEIEMEKANAGVQNNEIRSSHSFSEQHQSDHSENIRKAGPQSDSDDNLHPKYDSPRYDSPSESEDEMEKVNLLERRGSSNFVDADNSAGRGPLPAQPSHRTSSMDDAMIFDEGNQVSPSFHNERNLEVEKGSNNKDRRSGLIVHNDQQSQRIDISSHSDDTVRGSTEEESEDVTASNQGYESGVLNFGRLSGGLRNKGYTGPSHLQKSNADVLSRTKLNSYDTSLNNNEETNVSAAVFSADIEEKQSKDLHTNASRIKIRASTANTDTSLGSDGRLADGSSRSVYSEYGTEDLGSPVHESNLQQQEGKELSKAFLRTSATNPSVDSNTEQIYATGTRQSRDSVRTFRNQKLNMQIKTPSESEVSEEGLDSQKAHVRPYNALSSRKPISNSNFDDSETDNLGSQTASVIGDRNAIKFSRRTRPAAQVKEDKAPTILNPARESQAFQLKSATGSSFAKIKHSEDFEGTERSQHRQPYSLTQEAPVKHLLTEPSTISESLKLSQDKSRQSSVKEKNEKSTTTNSYSKATSREPSAKHLPTEPSAVRESPRLSQDKSRHPPVEENNEKSTATNSSSTSISRENSSKNSSHVHPNLPDYDSIAAHFQSLRANVRK</sequence>
<dbReference type="FunFam" id="1.20.1260.60:FF:000003">
    <property type="entry name" value="IST1-like protein isoform A"/>
    <property type="match status" value="1"/>
</dbReference>
<feature type="compositionally biased region" description="Basic and acidic residues" evidence="2">
    <location>
        <begin position="660"/>
        <end position="670"/>
    </location>
</feature>
<dbReference type="Gene3D" id="1.20.1260.60">
    <property type="entry name" value="Vacuolar protein sorting-associated protein Ist1"/>
    <property type="match status" value="1"/>
</dbReference>
<evidence type="ECO:0000313" key="4">
    <source>
        <dbReference type="EMBL" id="KAG6523234.1"/>
    </source>
</evidence>
<organism evidence="4 5">
    <name type="scientific">Zingiber officinale</name>
    <name type="common">Ginger</name>
    <name type="synonym">Amomum zingiber</name>
    <dbReference type="NCBI Taxonomy" id="94328"/>
    <lineage>
        <taxon>Eukaryota</taxon>
        <taxon>Viridiplantae</taxon>
        <taxon>Streptophyta</taxon>
        <taxon>Embryophyta</taxon>
        <taxon>Tracheophyta</taxon>
        <taxon>Spermatophyta</taxon>
        <taxon>Magnoliopsida</taxon>
        <taxon>Liliopsida</taxon>
        <taxon>Zingiberales</taxon>
        <taxon>Zingiberaceae</taxon>
        <taxon>Zingiber</taxon>
    </lineage>
</organism>
<comment type="caution">
    <text evidence="4">The sequence shown here is derived from an EMBL/GenBank/DDBJ whole genome shotgun (WGS) entry which is preliminary data.</text>
</comment>
<accession>A0A8J5HQT1</accession>
<feature type="compositionally biased region" description="Polar residues" evidence="2">
    <location>
        <begin position="354"/>
        <end position="372"/>
    </location>
</feature>
<evidence type="ECO:0000256" key="2">
    <source>
        <dbReference type="SAM" id="MobiDB-lite"/>
    </source>
</evidence>
<feature type="compositionally biased region" description="Polar residues" evidence="2">
    <location>
        <begin position="996"/>
        <end position="1020"/>
    </location>
</feature>
<feature type="compositionally biased region" description="Basic and acidic residues" evidence="2">
    <location>
        <begin position="1158"/>
        <end position="1177"/>
    </location>
</feature>
<feature type="chain" id="PRO_5035296079" evidence="3">
    <location>
        <begin position="20"/>
        <end position="1224"/>
    </location>
</feature>
<proteinExistence type="inferred from homology"/>
<dbReference type="InterPro" id="IPR042277">
    <property type="entry name" value="IST1-like"/>
</dbReference>
<dbReference type="PANTHER" id="PTHR12161:SF13">
    <property type="entry name" value="REGULATOR OF VPS4 ACTIVITY IN THE MVB PATHWAY PROTEIN"/>
    <property type="match status" value="1"/>
</dbReference>
<feature type="compositionally biased region" description="Basic and acidic residues" evidence="2">
    <location>
        <begin position="389"/>
        <end position="406"/>
    </location>
</feature>
<feature type="compositionally biased region" description="Polar residues" evidence="2">
    <location>
        <begin position="336"/>
        <end position="345"/>
    </location>
</feature>